<gene>
    <name evidence="6" type="ORF">K491DRAFT_670920</name>
</gene>
<dbReference type="SUPFAM" id="SSF53335">
    <property type="entry name" value="S-adenosyl-L-methionine-dependent methyltransferases"/>
    <property type="match status" value="1"/>
</dbReference>
<dbReference type="Gene3D" id="3.40.50.150">
    <property type="entry name" value="Vaccinia Virus protein VP39"/>
    <property type="match status" value="1"/>
</dbReference>
<dbReference type="Pfam" id="PF00891">
    <property type="entry name" value="Methyltransf_2"/>
    <property type="match status" value="1"/>
</dbReference>
<evidence type="ECO:0000259" key="4">
    <source>
        <dbReference type="Pfam" id="PF00891"/>
    </source>
</evidence>
<dbReference type="Gene3D" id="1.10.10.10">
    <property type="entry name" value="Winged helix-like DNA-binding domain superfamily/Winged helix DNA-binding domain"/>
    <property type="match status" value="1"/>
</dbReference>
<keyword evidence="1 6" id="KW-0489">Methyltransferase</keyword>
<accession>A0A6A6SKI6</accession>
<dbReference type="Pfam" id="PF08100">
    <property type="entry name" value="Dimerisation"/>
    <property type="match status" value="1"/>
</dbReference>
<dbReference type="InterPro" id="IPR036388">
    <property type="entry name" value="WH-like_DNA-bd_sf"/>
</dbReference>
<dbReference type="SUPFAM" id="SSF46785">
    <property type="entry name" value="Winged helix' DNA-binding domain"/>
    <property type="match status" value="1"/>
</dbReference>
<dbReference type="AlphaFoldDB" id="A0A6A6SKI6"/>
<protein>
    <submittedName>
        <fullName evidence="6">S-adenosyl-L-methionine-dependent methyltransferase</fullName>
    </submittedName>
</protein>
<feature type="domain" description="O-methyltransferase C-terminal" evidence="4">
    <location>
        <begin position="199"/>
        <end position="393"/>
    </location>
</feature>
<dbReference type="Proteomes" id="UP000799324">
    <property type="component" value="Unassembled WGS sequence"/>
</dbReference>
<name>A0A6A6SKI6_9PLEO</name>
<reference evidence="6" key="1">
    <citation type="journal article" date="2020" name="Stud. Mycol.">
        <title>101 Dothideomycetes genomes: a test case for predicting lifestyles and emergence of pathogens.</title>
        <authorList>
            <person name="Haridas S."/>
            <person name="Albert R."/>
            <person name="Binder M."/>
            <person name="Bloem J."/>
            <person name="Labutti K."/>
            <person name="Salamov A."/>
            <person name="Andreopoulos B."/>
            <person name="Baker S."/>
            <person name="Barry K."/>
            <person name="Bills G."/>
            <person name="Bluhm B."/>
            <person name="Cannon C."/>
            <person name="Castanera R."/>
            <person name="Culley D."/>
            <person name="Daum C."/>
            <person name="Ezra D."/>
            <person name="Gonzalez J."/>
            <person name="Henrissat B."/>
            <person name="Kuo A."/>
            <person name="Liang C."/>
            <person name="Lipzen A."/>
            <person name="Lutzoni F."/>
            <person name="Magnuson J."/>
            <person name="Mondo S."/>
            <person name="Nolan M."/>
            <person name="Ohm R."/>
            <person name="Pangilinan J."/>
            <person name="Park H.-J."/>
            <person name="Ramirez L."/>
            <person name="Alfaro M."/>
            <person name="Sun H."/>
            <person name="Tritt A."/>
            <person name="Yoshinaga Y."/>
            <person name="Zwiers L.-H."/>
            <person name="Turgeon B."/>
            <person name="Goodwin S."/>
            <person name="Spatafora J."/>
            <person name="Crous P."/>
            <person name="Grigoriev I."/>
        </authorList>
    </citation>
    <scope>NUCLEOTIDE SEQUENCE</scope>
    <source>
        <strain evidence="6">CBS 122681</strain>
    </source>
</reference>
<dbReference type="OrthoDB" id="1606438at2759"/>
<evidence type="ECO:0000256" key="3">
    <source>
        <dbReference type="ARBA" id="ARBA00022691"/>
    </source>
</evidence>
<organism evidence="6 7">
    <name type="scientific">Lophiostoma macrostomum CBS 122681</name>
    <dbReference type="NCBI Taxonomy" id="1314788"/>
    <lineage>
        <taxon>Eukaryota</taxon>
        <taxon>Fungi</taxon>
        <taxon>Dikarya</taxon>
        <taxon>Ascomycota</taxon>
        <taxon>Pezizomycotina</taxon>
        <taxon>Dothideomycetes</taxon>
        <taxon>Pleosporomycetidae</taxon>
        <taxon>Pleosporales</taxon>
        <taxon>Lophiostomataceae</taxon>
        <taxon>Lophiostoma</taxon>
    </lineage>
</organism>
<dbReference type="EMBL" id="MU004549">
    <property type="protein sequence ID" value="KAF2648239.1"/>
    <property type="molecule type" value="Genomic_DNA"/>
</dbReference>
<keyword evidence="7" id="KW-1185">Reference proteome</keyword>
<proteinExistence type="predicted"/>
<dbReference type="InterPro" id="IPR012967">
    <property type="entry name" value="COMT_dimerisation"/>
</dbReference>
<dbReference type="PANTHER" id="PTHR43712">
    <property type="entry name" value="PUTATIVE (AFU_ORTHOLOGUE AFUA_4G14580)-RELATED"/>
    <property type="match status" value="1"/>
</dbReference>
<evidence type="ECO:0000313" key="6">
    <source>
        <dbReference type="EMBL" id="KAF2648239.1"/>
    </source>
</evidence>
<dbReference type="InterPro" id="IPR016461">
    <property type="entry name" value="COMT-like"/>
</dbReference>
<keyword evidence="2 6" id="KW-0808">Transferase</keyword>
<dbReference type="InterPro" id="IPR036390">
    <property type="entry name" value="WH_DNA-bd_sf"/>
</dbReference>
<evidence type="ECO:0000256" key="2">
    <source>
        <dbReference type="ARBA" id="ARBA00022679"/>
    </source>
</evidence>
<dbReference type="PROSITE" id="PS51683">
    <property type="entry name" value="SAM_OMT_II"/>
    <property type="match status" value="1"/>
</dbReference>
<feature type="domain" description="O-methyltransferase dimerisation" evidence="5">
    <location>
        <begin position="88"/>
        <end position="152"/>
    </location>
</feature>
<dbReference type="PANTHER" id="PTHR43712:SF12">
    <property type="entry name" value="STERIGMATOCYSTIN 8-O-METHYLTRANSFERASE"/>
    <property type="match status" value="1"/>
</dbReference>
<evidence type="ECO:0000256" key="1">
    <source>
        <dbReference type="ARBA" id="ARBA00022603"/>
    </source>
</evidence>
<dbReference type="GO" id="GO:0008171">
    <property type="term" value="F:O-methyltransferase activity"/>
    <property type="evidence" value="ECO:0007669"/>
    <property type="project" value="InterPro"/>
</dbReference>
<sequence length="425" mass="46989">MASSKSTAPRIVELAAQISNSVAQLEEQLSTKGLPSPSFAEDDPQDLPKDVSHLKDTLLDATAELHELLLDPLSLLFKFAAISNLVSIDAICRFKILDAIPPGGTTTFMEISDKTGLAEHAVRRLLHHAMAMRILRETEAGVVAHTSISKFLAIPYISSWAEMESRDTWPGTTRIVDAIQQWPNSEEMNQTGFALANNGKTPQGVVATDAERAMRFGSAMQAISHVPGYAVENITTVYDWATLGSAYIVNVGGSRGQVAIELAKNFGDLKILVQDSAGTIEGAEAGIPIELKDRIELMEHELFEPQTVKADVYFFRMLFRNFGDKYAVMALRAQIPMLRPGVKILIQDVVMPEPGVIPLWRERISRAVDLALENFSNGRERYLDEWRGLLASADQRFILHQVYVPKESLLGILEVHWHDSTIGEA</sequence>
<dbReference type="GO" id="GO:0032259">
    <property type="term" value="P:methylation"/>
    <property type="evidence" value="ECO:0007669"/>
    <property type="project" value="UniProtKB-KW"/>
</dbReference>
<dbReference type="InterPro" id="IPR029063">
    <property type="entry name" value="SAM-dependent_MTases_sf"/>
</dbReference>
<keyword evidence="3" id="KW-0949">S-adenosyl-L-methionine</keyword>
<evidence type="ECO:0000313" key="7">
    <source>
        <dbReference type="Proteomes" id="UP000799324"/>
    </source>
</evidence>
<dbReference type="InterPro" id="IPR001077">
    <property type="entry name" value="COMT_C"/>
</dbReference>
<evidence type="ECO:0000259" key="5">
    <source>
        <dbReference type="Pfam" id="PF08100"/>
    </source>
</evidence>